<comment type="caution">
    <text evidence="3">The sequence shown here is derived from an EMBL/GenBank/DDBJ whole genome shotgun (WGS) entry which is preliminary data.</text>
</comment>
<dbReference type="Proteomes" id="UP001161422">
    <property type="component" value="Unassembled WGS sequence"/>
</dbReference>
<dbReference type="AlphaFoldDB" id="A0AA37W1M4"/>
<keyword evidence="1" id="KW-0175">Coiled coil</keyword>
<evidence type="ECO:0000313" key="3">
    <source>
        <dbReference type="EMBL" id="GLP96432.1"/>
    </source>
</evidence>
<proteinExistence type="predicted"/>
<evidence type="ECO:0008006" key="5">
    <source>
        <dbReference type="Google" id="ProtNLM"/>
    </source>
</evidence>
<accession>A0AA37W1M4</accession>
<feature type="compositionally biased region" description="Basic and acidic residues" evidence="2">
    <location>
        <begin position="94"/>
        <end position="112"/>
    </location>
</feature>
<evidence type="ECO:0000313" key="4">
    <source>
        <dbReference type="Proteomes" id="UP001161422"/>
    </source>
</evidence>
<gene>
    <name evidence="3" type="ORF">GCM10007895_17380</name>
</gene>
<protein>
    <recommendedName>
        <fullName evidence="5">Cell division protein FtsL</fullName>
    </recommendedName>
</protein>
<organism evidence="3 4">
    <name type="scientific">Paraferrimonas sedimenticola</name>
    <dbReference type="NCBI Taxonomy" id="375674"/>
    <lineage>
        <taxon>Bacteria</taxon>
        <taxon>Pseudomonadati</taxon>
        <taxon>Pseudomonadota</taxon>
        <taxon>Gammaproteobacteria</taxon>
        <taxon>Alteromonadales</taxon>
        <taxon>Ferrimonadaceae</taxon>
        <taxon>Paraferrimonas</taxon>
    </lineage>
</organism>
<feature type="coiled-coil region" evidence="1">
    <location>
        <begin position="29"/>
        <end position="56"/>
    </location>
</feature>
<reference evidence="3" key="2">
    <citation type="submission" date="2023-01" db="EMBL/GenBank/DDBJ databases">
        <title>Draft genome sequence of Paraferrimonas sedimenticola strain NBRC 101628.</title>
        <authorList>
            <person name="Sun Q."/>
            <person name="Mori K."/>
        </authorList>
    </citation>
    <scope>NUCLEOTIDE SEQUENCE</scope>
    <source>
        <strain evidence="3">NBRC 101628</strain>
    </source>
</reference>
<dbReference type="EMBL" id="BSNC01000004">
    <property type="protein sequence ID" value="GLP96432.1"/>
    <property type="molecule type" value="Genomic_DNA"/>
</dbReference>
<keyword evidence="4" id="KW-1185">Reference proteome</keyword>
<dbReference type="RefSeq" id="WP_095505135.1">
    <property type="nucleotide sequence ID" value="NZ_BSNC01000004.1"/>
</dbReference>
<feature type="region of interest" description="Disordered" evidence="2">
    <location>
        <begin position="78"/>
        <end position="112"/>
    </location>
</feature>
<name>A0AA37W1M4_9GAMM</name>
<reference evidence="3" key="1">
    <citation type="journal article" date="2014" name="Int. J. Syst. Evol. Microbiol.">
        <title>Complete genome sequence of Corynebacterium casei LMG S-19264T (=DSM 44701T), isolated from a smear-ripened cheese.</title>
        <authorList>
            <consortium name="US DOE Joint Genome Institute (JGI-PGF)"/>
            <person name="Walter F."/>
            <person name="Albersmeier A."/>
            <person name="Kalinowski J."/>
            <person name="Ruckert C."/>
        </authorList>
    </citation>
    <scope>NUCLEOTIDE SEQUENCE</scope>
    <source>
        <strain evidence="3">NBRC 101628</strain>
    </source>
</reference>
<sequence>MKVISGLLFVSCLALLSLALYSWRMAVEVNSLELEMSSLSEQNRRLVQENHALLEARKYLRARLSQSSIAEYAEREQLRSRPTGLSRLPGGLILDHHETPPPPPRDELSRKP</sequence>
<evidence type="ECO:0000256" key="1">
    <source>
        <dbReference type="SAM" id="Coils"/>
    </source>
</evidence>
<evidence type="ECO:0000256" key="2">
    <source>
        <dbReference type="SAM" id="MobiDB-lite"/>
    </source>
</evidence>